<name>A0ABT4GES8_9BACL</name>
<accession>A0ABT4GES8</accession>
<dbReference type="InterPro" id="IPR021260">
    <property type="entry name" value="Amj"/>
</dbReference>
<dbReference type="Proteomes" id="UP001527099">
    <property type="component" value="Unassembled WGS sequence"/>
</dbReference>
<comment type="caution">
    <text evidence="1">The sequence shown here is derived from an EMBL/GenBank/DDBJ whole genome shotgun (WGS) entry which is preliminary data.</text>
</comment>
<protein>
    <submittedName>
        <fullName evidence="1">Lipid II flippase Amj family protein</fullName>
    </submittedName>
</protein>
<reference evidence="1 2" key="1">
    <citation type="submission" date="2022-05" db="EMBL/GenBank/DDBJ databases">
        <title>Genome Sequencing of Bee-Associated Microbes.</title>
        <authorList>
            <person name="Dunlap C."/>
        </authorList>
    </citation>
    <scope>NUCLEOTIDE SEQUENCE [LARGE SCALE GENOMIC DNA]</scope>
    <source>
        <strain evidence="1 2">NRRL B-14421</strain>
    </source>
</reference>
<gene>
    <name evidence="1" type="ORF">M5X19_17530</name>
</gene>
<evidence type="ECO:0000313" key="1">
    <source>
        <dbReference type="EMBL" id="MCY9694695.1"/>
    </source>
</evidence>
<organism evidence="1 2">
    <name type="scientific">Paenibacillus alginolyticus</name>
    <dbReference type="NCBI Taxonomy" id="59839"/>
    <lineage>
        <taxon>Bacteria</taxon>
        <taxon>Bacillati</taxon>
        <taxon>Bacillota</taxon>
        <taxon>Bacilli</taxon>
        <taxon>Bacillales</taxon>
        <taxon>Paenibacillaceae</taxon>
        <taxon>Paenibacillus</taxon>
    </lineage>
</organism>
<keyword evidence="2" id="KW-1185">Reference proteome</keyword>
<evidence type="ECO:0000313" key="2">
    <source>
        <dbReference type="Proteomes" id="UP001527099"/>
    </source>
</evidence>
<dbReference type="Pfam" id="PF10997">
    <property type="entry name" value="Amj"/>
    <property type="match status" value="1"/>
</dbReference>
<dbReference type="EMBL" id="JAMDMX010000053">
    <property type="protein sequence ID" value="MCY9694695.1"/>
    <property type="molecule type" value="Genomic_DNA"/>
</dbReference>
<sequence length="41" mass="4298">MAGIRTGKLAIALSLTGMIVLVSRTSKIDQGTMTGKVIDFC</sequence>
<proteinExistence type="predicted"/>